<reference evidence="2 3" key="1">
    <citation type="journal article" date="2016" name="Nat. Commun.">
        <title>Thousands of microbial genomes shed light on interconnected biogeochemical processes in an aquifer system.</title>
        <authorList>
            <person name="Anantharaman K."/>
            <person name="Brown C.T."/>
            <person name="Hug L.A."/>
            <person name="Sharon I."/>
            <person name="Castelle C.J."/>
            <person name="Probst A.J."/>
            <person name="Thomas B.C."/>
            <person name="Singh A."/>
            <person name="Wilkins M.J."/>
            <person name="Karaoz U."/>
            <person name="Brodie E.L."/>
            <person name="Williams K.H."/>
            <person name="Hubbard S.S."/>
            <person name="Banfield J.F."/>
        </authorList>
    </citation>
    <scope>NUCLEOTIDE SEQUENCE [LARGE SCALE GENOMIC DNA]</scope>
</reference>
<feature type="transmembrane region" description="Helical" evidence="1">
    <location>
        <begin position="288"/>
        <end position="305"/>
    </location>
</feature>
<evidence type="ECO:0000256" key="1">
    <source>
        <dbReference type="SAM" id="Phobius"/>
    </source>
</evidence>
<dbReference type="EMBL" id="MFLJ01000012">
    <property type="protein sequence ID" value="OGG64729.1"/>
    <property type="molecule type" value="Genomic_DNA"/>
</dbReference>
<evidence type="ECO:0000313" key="2">
    <source>
        <dbReference type="EMBL" id="OGG64729.1"/>
    </source>
</evidence>
<dbReference type="AlphaFoldDB" id="A0A1F6DTF3"/>
<organism evidence="2 3">
    <name type="scientific">Candidatus Kaiserbacteria bacterium RIFCSPHIGHO2_02_FULL_55_17</name>
    <dbReference type="NCBI Taxonomy" id="1798496"/>
    <lineage>
        <taxon>Bacteria</taxon>
        <taxon>Candidatus Kaiseribacteriota</taxon>
    </lineage>
</organism>
<feature type="transmembrane region" description="Helical" evidence="1">
    <location>
        <begin position="140"/>
        <end position="159"/>
    </location>
</feature>
<feature type="transmembrane region" description="Helical" evidence="1">
    <location>
        <begin position="334"/>
        <end position="355"/>
    </location>
</feature>
<feature type="transmembrane region" description="Helical" evidence="1">
    <location>
        <begin position="250"/>
        <end position="268"/>
    </location>
</feature>
<sequence length="791" mass="84921">MNDQCEYGDGSPAALVTEDQAVAQETSAAETRIANDQAAANTPRDYEAGKNDEAYSEIMIQIMRLFAWLVGVAMLTLNYAVFFTVITMGEYVKNLSAVGLTWSILRDIGNIMLIFGFLMAGIMTILNVDWYGFGKKMLPMLLVAAVFLNFSLFISEAIVDTGNLFATQFYTQINGGTLPTAATVGNEGISDRIMSQIGLQTIYGKARQNAQAKEIFEAGNPWIIGFMAVLLFIILAFVLFTLAFVLIARFVILLFLIIVSPVGFAGLAIPKLSGLANKWWGTLAEQTLTAPVLMLLLYVALNVILDERFLTGFTSGAANPDWLGFINVGNLTGFASMMLSFLVAMGLLLAVVIFAKSMSAFGAGWATKMGGRLSFGAVSLAGRGTLGMAGNFLAQKRFQSWVNKADKAGQGVGGLKGVLLKGVGKGAAFAGKGVVLSGKGLRSSAYDMRNVPGMTTGLGALGIDAGKGATFTAKQAHEAQYGWKPTTEWFQHSAEERTQAEREMDFKDAQSAIEAEKAALAAGTITQSQYDTNVEPHEQIITRELSKMSTKQLEELGGIKKGIEVLVRNLSPEQFESLMKSDKFSDAEKENMRANRYRSLNGAITAGDREAVRQWSAKDLATAAPDILNNPVQAASLVNLMSEGQFDAVVKNDKLTKGQQQQIRNLSSQGKVDNFLDIAHGRAPRTPALVTAGIIPAGMTPVAATAEALRLMSTMSPKKLAKLPGRILTDPIAMALLTPKHLAAFMTDGDLDPPQISTIATAVRNPAHPNHAAIMSYLDPATNPIAASYWA</sequence>
<dbReference type="STRING" id="1798496.A3C94_03245"/>
<feature type="transmembrane region" description="Helical" evidence="1">
    <location>
        <begin position="108"/>
        <end position="128"/>
    </location>
</feature>
<name>A0A1F6DTF3_9BACT</name>
<gene>
    <name evidence="2" type="ORF">A3C94_03245</name>
</gene>
<keyword evidence="1" id="KW-0812">Transmembrane</keyword>
<comment type="caution">
    <text evidence="2">The sequence shown here is derived from an EMBL/GenBank/DDBJ whole genome shotgun (WGS) entry which is preliminary data.</text>
</comment>
<proteinExistence type="predicted"/>
<accession>A0A1F6DTF3</accession>
<keyword evidence="1" id="KW-0472">Membrane</keyword>
<feature type="transmembrane region" description="Helical" evidence="1">
    <location>
        <begin position="222"/>
        <end position="243"/>
    </location>
</feature>
<feature type="transmembrane region" description="Helical" evidence="1">
    <location>
        <begin position="65"/>
        <end position="88"/>
    </location>
</feature>
<evidence type="ECO:0000313" key="3">
    <source>
        <dbReference type="Proteomes" id="UP000177232"/>
    </source>
</evidence>
<protein>
    <submittedName>
        <fullName evidence="2">Uncharacterized protein</fullName>
    </submittedName>
</protein>
<keyword evidence="1" id="KW-1133">Transmembrane helix</keyword>
<dbReference type="Proteomes" id="UP000177232">
    <property type="component" value="Unassembled WGS sequence"/>
</dbReference>